<gene>
    <name evidence="1" type="ORF">F2S80_02215</name>
</gene>
<organism evidence="1 2">
    <name type="scientific">Haemophilus seminalis</name>
    <dbReference type="NCBI Taxonomy" id="2582921"/>
    <lineage>
        <taxon>Bacteria</taxon>
        <taxon>Pseudomonadati</taxon>
        <taxon>Pseudomonadota</taxon>
        <taxon>Gammaproteobacteria</taxon>
        <taxon>Pasteurellales</taxon>
        <taxon>Pasteurellaceae</taxon>
        <taxon>Haemophilus</taxon>
    </lineage>
</organism>
<name>A0ABQ6SNG4_9PAST</name>
<sequence length="76" mass="8944">MGKAKRNITFQNTFASTETQWHVKPLRMIDEVCFEMANIKQTRLAEHEGLKLMRFLRFALRKTGAFLSRKITLQSK</sequence>
<accession>A0ABQ6SNG4</accession>
<reference evidence="1 2" key="1">
    <citation type="submission" date="2019-09" db="EMBL/GenBank/DDBJ databases">
        <title>Haemophilus seminale sp. nov., isolated from human semen.</title>
        <authorList>
            <person name="Zheng M."/>
        </authorList>
    </citation>
    <scope>NUCLEOTIDE SEQUENCE [LARGE SCALE GENOMIC DNA]</scope>
    <source>
        <strain evidence="1 2">SZY H2</strain>
    </source>
</reference>
<proteinExistence type="predicted"/>
<evidence type="ECO:0000313" key="2">
    <source>
        <dbReference type="Proteomes" id="UP000324828"/>
    </source>
</evidence>
<protein>
    <submittedName>
        <fullName evidence="1">Uncharacterized protein</fullName>
    </submittedName>
</protein>
<evidence type="ECO:0000313" key="1">
    <source>
        <dbReference type="EMBL" id="KAA5523563.1"/>
    </source>
</evidence>
<keyword evidence="2" id="KW-1185">Reference proteome</keyword>
<dbReference type="Proteomes" id="UP000324828">
    <property type="component" value="Unassembled WGS sequence"/>
</dbReference>
<comment type="caution">
    <text evidence="1">The sequence shown here is derived from an EMBL/GenBank/DDBJ whole genome shotgun (WGS) entry which is preliminary data.</text>
</comment>
<dbReference type="EMBL" id="VXDF01000002">
    <property type="protein sequence ID" value="KAA5523563.1"/>
    <property type="molecule type" value="Genomic_DNA"/>
</dbReference>